<protein>
    <recommendedName>
        <fullName evidence="2">Myb/SANT-like domain-containing protein</fullName>
    </recommendedName>
</protein>
<feature type="compositionally biased region" description="Polar residues" evidence="1">
    <location>
        <begin position="270"/>
        <end position="289"/>
    </location>
</feature>
<comment type="caution">
    <text evidence="3">The sequence shown here is derived from an EMBL/GenBank/DDBJ whole genome shotgun (WGS) entry which is preliminary data.</text>
</comment>
<accession>A0A8S0SKC2</accession>
<evidence type="ECO:0000256" key="1">
    <source>
        <dbReference type="SAM" id="MobiDB-lite"/>
    </source>
</evidence>
<evidence type="ECO:0000313" key="4">
    <source>
        <dbReference type="Proteomes" id="UP000594638"/>
    </source>
</evidence>
<gene>
    <name evidence="3" type="ORF">OLEA9_A096576</name>
</gene>
<proteinExistence type="predicted"/>
<dbReference type="EMBL" id="CACTIH010005451">
    <property type="protein sequence ID" value="CAA2993526.1"/>
    <property type="molecule type" value="Genomic_DNA"/>
</dbReference>
<dbReference type="AlphaFoldDB" id="A0A8S0SKC2"/>
<reference evidence="3 4" key="1">
    <citation type="submission" date="2019-12" db="EMBL/GenBank/DDBJ databases">
        <authorList>
            <person name="Alioto T."/>
            <person name="Alioto T."/>
            <person name="Gomez Garrido J."/>
        </authorList>
    </citation>
    <scope>NUCLEOTIDE SEQUENCE [LARGE SCALE GENOMIC DNA]</scope>
</reference>
<dbReference type="Proteomes" id="UP000594638">
    <property type="component" value="Unassembled WGS sequence"/>
</dbReference>
<keyword evidence="4" id="KW-1185">Reference proteome</keyword>
<evidence type="ECO:0000259" key="2">
    <source>
        <dbReference type="Pfam" id="PF12776"/>
    </source>
</evidence>
<organism evidence="3 4">
    <name type="scientific">Olea europaea subsp. europaea</name>
    <dbReference type="NCBI Taxonomy" id="158383"/>
    <lineage>
        <taxon>Eukaryota</taxon>
        <taxon>Viridiplantae</taxon>
        <taxon>Streptophyta</taxon>
        <taxon>Embryophyta</taxon>
        <taxon>Tracheophyta</taxon>
        <taxon>Spermatophyta</taxon>
        <taxon>Magnoliopsida</taxon>
        <taxon>eudicotyledons</taxon>
        <taxon>Gunneridae</taxon>
        <taxon>Pentapetalae</taxon>
        <taxon>asterids</taxon>
        <taxon>lamiids</taxon>
        <taxon>Lamiales</taxon>
        <taxon>Oleaceae</taxon>
        <taxon>Oleeae</taxon>
        <taxon>Olea</taxon>
    </lineage>
</organism>
<name>A0A8S0SKC2_OLEEU</name>
<sequence length="303" mass="33949">MAASTMMAIYGGGTQPKRLPLRILRSDMSASERFKPYRSIYPSIVVRYSSAKGVVAQYEITPFAFVAPGSLCLFCSAQRRQLWAHTGSNYALHQPLAGHKWQYPSMRCAASDHQESQPAVRKSAKWNSPECKVFISTCETVIAEGHRRGKCFSTKGWQRIAEKFNRKAGKNWTENPKYAKYKYIDCSEIYDTYGKLFGDTGDATKYALSPMKLSQCGFDLSTDSDRQDANERLPINTEYALSPTKLSQCGFDLSTDSDREDANDKLPINTKGTDFSGSPNLNRGNSSMNIFGRRSGEKRKGKQ</sequence>
<dbReference type="Pfam" id="PF12776">
    <property type="entry name" value="Myb_DNA-bind_3"/>
    <property type="match status" value="1"/>
</dbReference>
<dbReference type="Gramene" id="OE9A096576T1">
    <property type="protein sequence ID" value="OE9A096576C1"/>
    <property type="gene ID" value="OE9A096576"/>
</dbReference>
<feature type="domain" description="Myb/SANT-like" evidence="2">
    <location>
        <begin position="125"/>
        <end position="182"/>
    </location>
</feature>
<feature type="region of interest" description="Disordered" evidence="1">
    <location>
        <begin position="252"/>
        <end position="303"/>
    </location>
</feature>
<dbReference type="InterPro" id="IPR024752">
    <property type="entry name" value="Myb/SANT-like_dom"/>
</dbReference>
<evidence type="ECO:0000313" key="3">
    <source>
        <dbReference type="EMBL" id="CAA2993526.1"/>
    </source>
</evidence>